<gene>
    <name evidence="2" type="ORF">S03H2_68290</name>
</gene>
<protein>
    <submittedName>
        <fullName evidence="2">Uncharacterized protein</fullName>
    </submittedName>
</protein>
<dbReference type="AlphaFoldDB" id="X1JVC7"/>
<keyword evidence="1" id="KW-0812">Transmembrane</keyword>
<accession>X1JVC7</accession>
<organism evidence="2">
    <name type="scientific">marine sediment metagenome</name>
    <dbReference type="NCBI Taxonomy" id="412755"/>
    <lineage>
        <taxon>unclassified sequences</taxon>
        <taxon>metagenomes</taxon>
        <taxon>ecological metagenomes</taxon>
    </lineage>
</organism>
<sequence length="86" mass="10141">MDIALEFVPPISIALTRFLIVSMVFIIVDLYFFINRKRQVDKYNKNKKKENLRYTKKEWIYLIIASFCGILLFFGAQYSAIELIGP</sequence>
<feature type="transmembrane region" description="Helical" evidence="1">
    <location>
        <begin position="59"/>
        <end position="81"/>
    </location>
</feature>
<keyword evidence="1" id="KW-0472">Membrane</keyword>
<comment type="caution">
    <text evidence="2">The sequence shown here is derived from an EMBL/GenBank/DDBJ whole genome shotgun (WGS) entry which is preliminary data.</text>
</comment>
<evidence type="ECO:0000256" key="1">
    <source>
        <dbReference type="SAM" id="Phobius"/>
    </source>
</evidence>
<reference evidence="2" key="1">
    <citation type="journal article" date="2014" name="Front. Microbiol.">
        <title>High frequency of phylogenetically diverse reductive dehalogenase-homologous genes in deep subseafloor sedimentary metagenomes.</title>
        <authorList>
            <person name="Kawai M."/>
            <person name="Futagami T."/>
            <person name="Toyoda A."/>
            <person name="Takaki Y."/>
            <person name="Nishi S."/>
            <person name="Hori S."/>
            <person name="Arai W."/>
            <person name="Tsubouchi T."/>
            <person name="Morono Y."/>
            <person name="Uchiyama I."/>
            <person name="Ito T."/>
            <person name="Fujiyama A."/>
            <person name="Inagaki F."/>
            <person name="Takami H."/>
        </authorList>
    </citation>
    <scope>NUCLEOTIDE SEQUENCE</scope>
    <source>
        <strain evidence="2">Expedition CK06-06</strain>
    </source>
</reference>
<feature type="transmembrane region" description="Helical" evidence="1">
    <location>
        <begin position="12"/>
        <end position="34"/>
    </location>
</feature>
<keyword evidence="1" id="KW-1133">Transmembrane helix</keyword>
<proteinExistence type="predicted"/>
<name>X1JVC7_9ZZZZ</name>
<dbReference type="EMBL" id="BARU01044875">
    <property type="protein sequence ID" value="GAH82224.1"/>
    <property type="molecule type" value="Genomic_DNA"/>
</dbReference>
<evidence type="ECO:0000313" key="2">
    <source>
        <dbReference type="EMBL" id="GAH82224.1"/>
    </source>
</evidence>
<feature type="non-terminal residue" evidence="2">
    <location>
        <position position="86"/>
    </location>
</feature>